<keyword evidence="3" id="KW-0378">Hydrolase</keyword>
<evidence type="ECO:0000313" key="6">
    <source>
        <dbReference type="EMBL" id="SDY85159.1"/>
    </source>
</evidence>
<proteinExistence type="predicted"/>
<evidence type="ECO:0000256" key="2">
    <source>
        <dbReference type="ARBA" id="ARBA00022723"/>
    </source>
</evidence>
<keyword evidence="4" id="KW-0460">Magnesium</keyword>
<keyword evidence="7" id="KW-1185">Reference proteome</keyword>
<dbReference type="PANTHER" id="PTHR36173">
    <property type="entry name" value="RIBONUCLEASE VAPC16-RELATED"/>
    <property type="match status" value="1"/>
</dbReference>
<organism evidence="6 7">
    <name type="scientific">Geodermatophilus africanus</name>
    <dbReference type="NCBI Taxonomy" id="1137993"/>
    <lineage>
        <taxon>Bacteria</taxon>
        <taxon>Bacillati</taxon>
        <taxon>Actinomycetota</taxon>
        <taxon>Actinomycetes</taxon>
        <taxon>Geodermatophilales</taxon>
        <taxon>Geodermatophilaceae</taxon>
        <taxon>Geodermatophilus</taxon>
    </lineage>
</organism>
<evidence type="ECO:0000259" key="5">
    <source>
        <dbReference type="Pfam" id="PF01850"/>
    </source>
</evidence>
<dbReference type="STRING" id="1137993.SAMN05660209_03905"/>
<dbReference type="InterPro" id="IPR029060">
    <property type="entry name" value="PIN-like_dom_sf"/>
</dbReference>
<evidence type="ECO:0000313" key="7">
    <source>
        <dbReference type="Proteomes" id="UP000198921"/>
    </source>
</evidence>
<name>A0A1H3NAD0_9ACTN</name>
<keyword evidence="2" id="KW-0479">Metal-binding</keyword>
<dbReference type="GO" id="GO:0046872">
    <property type="term" value="F:metal ion binding"/>
    <property type="evidence" value="ECO:0007669"/>
    <property type="project" value="UniProtKB-KW"/>
</dbReference>
<dbReference type="GO" id="GO:0004518">
    <property type="term" value="F:nuclease activity"/>
    <property type="evidence" value="ECO:0007669"/>
    <property type="project" value="UniProtKB-KW"/>
</dbReference>
<dbReference type="Gene3D" id="3.40.50.1010">
    <property type="entry name" value="5'-nuclease"/>
    <property type="match status" value="1"/>
</dbReference>
<dbReference type="InterPro" id="IPR052919">
    <property type="entry name" value="TA_system_RNase"/>
</dbReference>
<dbReference type="InterPro" id="IPR041705">
    <property type="entry name" value="PIN_Sll0205"/>
</dbReference>
<evidence type="ECO:0000256" key="4">
    <source>
        <dbReference type="ARBA" id="ARBA00022842"/>
    </source>
</evidence>
<keyword evidence="1" id="KW-0540">Nuclease</keyword>
<dbReference type="GO" id="GO:0016787">
    <property type="term" value="F:hydrolase activity"/>
    <property type="evidence" value="ECO:0007669"/>
    <property type="project" value="UniProtKB-KW"/>
</dbReference>
<dbReference type="InterPro" id="IPR002716">
    <property type="entry name" value="PIN_dom"/>
</dbReference>
<dbReference type="SUPFAM" id="SSF88723">
    <property type="entry name" value="PIN domain-like"/>
    <property type="match status" value="1"/>
</dbReference>
<protein>
    <submittedName>
        <fullName evidence="6">PIN domain nuclease, a component of toxin-antitoxin system (PIN domain)</fullName>
    </submittedName>
</protein>
<dbReference type="Pfam" id="PF01850">
    <property type="entry name" value="PIN"/>
    <property type="match status" value="1"/>
</dbReference>
<sequence>MRAVADTHALVWFLEADQRLSVRAREVLEQAQQDPDGGIVVSVASRLDLHYLQRSGRFSPAEVQHWWAVTEDPSWNISSAAITGPVVAHFDSARLAALRDPWDRLITATAIDLGIPLVTKDRAITAVAETGAVEVVW</sequence>
<dbReference type="RefSeq" id="WP_170856867.1">
    <property type="nucleotide sequence ID" value="NZ_FNOT01000012.1"/>
</dbReference>
<dbReference type="CDD" id="cd09872">
    <property type="entry name" value="PIN_Sll0205-like"/>
    <property type="match status" value="1"/>
</dbReference>
<accession>A0A1H3NAD0</accession>
<evidence type="ECO:0000256" key="3">
    <source>
        <dbReference type="ARBA" id="ARBA00022801"/>
    </source>
</evidence>
<dbReference type="EMBL" id="FNOT01000012">
    <property type="protein sequence ID" value="SDY85159.1"/>
    <property type="molecule type" value="Genomic_DNA"/>
</dbReference>
<reference evidence="7" key="1">
    <citation type="submission" date="2016-10" db="EMBL/GenBank/DDBJ databases">
        <authorList>
            <person name="Varghese N."/>
            <person name="Submissions S."/>
        </authorList>
    </citation>
    <scope>NUCLEOTIDE SEQUENCE [LARGE SCALE GENOMIC DNA]</scope>
    <source>
        <strain evidence="7">DSM 45422</strain>
    </source>
</reference>
<dbReference type="Proteomes" id="UP000198921">
    <property type="component" value="Unassembled WGS sequence"/>
</dbReference>
<gene>
    <name evidence="6" type="ORF">SAMN05660209_03905</name>
</gene>
<dbReference type="AlphaFoldDB" id="A0A1H3NAD0"/>
<feature type="domain" description="PIN" evidence="5">
    <location>
        <begin position="4"/>
        <end position="128"/>
    </location>
</feature>
<evidence type="ECO:0000256" key="1">
    <source>
        <dbReference type="ARBA" id="ARBA00022722"/>
    </source>
</evidence>